<dbReference type="SUPFAM" id="SSF56112">
    <property type="entry name" value="Protein kinase-like (PK-like)"/>
    <property type="match status" value="1"/>
</dbReference>
<dbReference type="PROSITE" id="PS00108">
    <property type="entry name" value="PROTEIN_KINASE_ST"/>
    <property type="match status" value="1"/>
</dbReference>
<dbReference type="InterPro" id="IPR050767">
    <property type="entry name" value="Sel1_AlgK"/>
</dbReference>
<dbReference type="Gene3D" id="1.25.40.10">
    <property type="entry name" value="Tetratricopeptide repeat domain"/>
    <property type="match status" value="2"/>
</dbReference>
<dbReference type="SMART" id="SM00028">
    <property type="entry name" value="TPR"/>
    <property type="match status" value="5"/>
</dbReference>
<dbReference type="Gene3D" id="1.10.510.10">
    <property type="entry name" value="Transferase(Phosphotransferase) domain 1"/>
    <property type="match status" value="1"/>
</dbReference>
<dbReference type="InterPro" id="IPR008271">
    <property type="entry name" value="Ser/Thr_kinase_AS"/>
</dbReference>
<evidence type="ECO:0000313" key="3">
    <source>
        <dbReference type="EMBL" id="KAK8883886.1"/>
    </source>
</evidence>
<dbReference type="InterPro" id="IPR019734">
    <property type="entry name" value="TPR_rpt"/>
</dbReference>
<dbReference type="InterPro" id="IPR011990">
    <property type="entry name" value="TPR-like_helical_dom_sf"/>
</dbReference>
<gene>
    <name evidence="3" type="ORF">M9Y10_042987</name>
</gene>
<evidence type="ECO:0000313" key="4">
    <source>
        <dbReference type="Proteomes" id="UP001470230"/>
    </source>
</evidence>
<dbReference type="PANTHER" id="PTHR11102:SF147">
    <property type="entry name" value="SEL1L ADAPTOR SUBUNIT OF ERAD E3 UBIQUITIN LIGASE"/>
    <property type="match status" value="1"/>
</dbReference>
<dbReference type="EMBL" id="JAPFFF010000008">
    <property type="protein sequence ID" value="KAK8883886.1"/>
    <property type="molecule type" value="Genomic_DNA"/>
</dbReference>
<dbReference type="SMART" id="SM00671">
    <property type="entry name" value="SEL1"/>
    <property type="match status" value="14"/>
</dbReference>
<dbReference type="InterPro" id="IPR000719">
    <property type="entry name" value="Prot_kinase_dom"/>
</dbReference>
<dbReference type="PROSITE" id="PS50011">
    <property type="entry name" value="PROTEIN_KINASE_DOM"/>
    <property type="match status" value="1"/>
</dbReference>
<evidence type="ECO:0000256" key="1">
    <source>
        <dbReference type="ARBA" id="ARBA00038101"/>
    </source>
</evidence>
<dbReference type="Pfam" id="PF08238">
    <property type="entry name" value="Sel1"/>
    <property type="match status" value="14"/>
</dbReference>
<comment type="caution">
    <text evidence="3">The sequence shown here is derived from an EMBL/GenBank/DDBJ whole genome shotgun (WGS) entry which is preliminary data.</text>
</comment>
<dbReference type="PANTHER" id="PTHR11102">
    <property type="entry name" value="SEL-1-LIKE PROTEIN"/>
    <property type="match status" value="1"/>
</dbReference>
<organism evidence="3 4">
    <name type="scientific">Tritrichomonas musculus</name>
    <dbReference type="NCBI Taxonomy" id="1915356"/>
    <lineage>
        <taxon>Eukaryota</taxon>
        <taxon>Metamonada</taxon>
        <taxon>Parabasalia</taxon>
        <taxon>Tritrichomonadida</taxon>
        <taxon>Tritrichomonadidae</taxon>
        <taxon>Tritrichomonas</taxon>
    </lineage>
</organism>
<evidence type="ECO:0000259" key="2">
    <source>
        <dbReference type="PROSITE" id="PS50011"/>
    </source>
</evidence>
<proteinExistence type="inferred from homology"/>
<feature type="domain" description="Protein kinase" evidence="2">
    <location>
        <begin position="253"/>
        <end position="507"/>
    </location>
</feature>
<dbReference type="SUPFAM" id="SSF81901">
    <property type="entry name" value="HCP-like"/>
    <property type="match status" value="4"/>
</dbReference>
<dbReference type="InterPro" id="IPR011009">
    <property type="entry name" value="Kinase-like_dom_sf"/>
</dbReference>
<dbReference type="InterPro" id="IPR006597">
    <property type="entry name" value="Sel1-like"/>
</dbReference>
<sequence length="1335" mass="157203">MQYVFYYDDPQEYEMMREQIRSQTLRDLYSKIELIRIKCIHSSEKSKITCKYNRGIFNDENHIYYSLISEKLITYNFNNQNKYDSQQSSQFTDIVICCQRFCLIIEEINITFINQIIEKLQNNGSTLIHTNINLEKEEEEMTVGNKDIYAFCSHFKEEILINYLLLKTITPVIGFKIQRFFYPSYFFRGFFLFDQRKKCEKRIKNHLRKCLVEYVDDGLNFDFNLFNLRESIHENKNKFIPKSEILEFHENDFIVLRMVKSNEFYSFYLVLHVKKFYLFMMKKLNKSKIIPNEMKREIFFCQNYSHRCLVQFYGFLIDNGQIIGFIYEYMCNGSLNSYVIDNHDKINKMFSLMTIYRISKGIEYLISNSLIHRDLKPENILLDNDFIPYISDFETIRQIDDNEKYTGDIGSTLYSSPEQDRGDKLSYSTDIYSFGMIIYFLFEKNNMRLLNDSNIYLKSENDKILPITNCSNNLQHIYVKCINYHPINRPGIDQIVSTIKEEIDSFSSCELYSISEKDYFNLSEAIQFIYENILIQDRNEGLLKCFENIFHFQLLLISKANKDKSNHLLSVGDTYFNGNFANKDHNKAKQYYELAAQLNNFNAYLNLGVLYKYGNYIKQDYLKAKEYLEKAAKSNNSIALINLAELYYKGLGVKKDFSLAFKYFDLAAKQGNHIALLNLGNLYFNGFGVKQDFSMAKKLYELSSQQGNSSALLNLGNLYAKGQGVSVDFKKVRYYYELSAHKCNPKAFLNLAKIYYEGLGIQKNYDKVKECLENAGKFNESDGFLTLGNMFMSGDGLKKDYSQGKKYFELAAKQNNVNALSSLGTIFLFGYGVKIDYLQAKYYYELAAAQNDSFSLLQLGDIYRNGLNVEINYLKAKEYYELSAKSNNSNAFLRLGILYSKGLGVEKDYSKAKHYFESSARFGNSNSLMKLGDLYRYGHGVKKNYRLAKSFYEYAAKKGNPYALFYMGVIYSIDDVFDVDYQKAIHYFNECIKVEKFNIHSNDSKSFDLKYNKYRYRAYNEIGLIYLTYYKDQSKAIDFIKEAAFSEFPFGQNNFGLFNQFYLKNEEKAEYMFNRASEHHFALAEYNLGYLKEKFGKIDESIEFYTKASNDEDKPLEFHNHNHYDKKLEISKTFIICYTNLKLTEYYLSIGNFEKEACEFFIKSFKKLHINDENSSYHFYLEVNADSLQNIFLYLKSYILNFPPFNLMNQANIILEKTKVKSSFPIEKIELNRNLEKELIISNNQKDLNEINKRKMLIFENPGEIFNYCIKNIYLKNMLHDEIKDILKTMHSILYAPPYLILFGRIKLKKNEPNELVNRKAKNINELFYEGLGII</sequence>
<dbReference type="Pfam" id="PF00069">
    <property type="entry name" value="Pkinase"/>
    <property type="match status" value="1"/>
</dbReference>
<dbReference type="Proteomes" id="UP001470230">
    <property type="component" value="Unassembled WGS sequence"/>
</dbReference>
<reference evidence="3 4" key="1">
    <citation type="submission" date="2024-04" db="EMBL/GenBank/DDBJ databases">
        <title>Tritrichomonas musculus Genome.</title>
        <authorList>
            <person name="Alves-Ferreira E."/>
            <person name="Grigg M."/>
            <person name="Lorenzi H."/>
            <person name="Galac M."/>
        </authorList>
    </citation>
    <scope>NUCLEOTIDE SEQUENCE [LARGE SCALE GENOMIC DNA]</scope>
    <source>
        <strain evidence="3 4">EAF2021</strain>
    </source>
</reference>
<dbReference type="SMART" id="SM00220">
    <property type="entry name" value="S_TKc"/>
    <property type="match status" value="1"/>
</dbReference>
<protein>
    <recommendedName>
        <fullName evidence="2">Protein kinase domain-containing protein</fullName>
    </recommendedName>
</protein>
<comment type="similarity">
    <text evidence="1">Belongs to the sel-1 family.</text>
</comment>
<name>A0ABR2JYF3_9EUKA</name>
<accession>A0ABR2JYF3</accession>
<keyword evidence="4" id="KW-1185">Reference proteome</keyword>